<gene>
    <name evidence="1" type="ORF">PACLA_8A024922</name>
</gene>
<organism evidence="1 2">
    <name type="scientific">Paramuricea clavata</name>
    <name type="common">Red gorgonian</name>
    <name type="synonym">Violescent sea-whip</name>
    <dbReference type="NCBI Taxonomy" id="317549"/>
    <lineage>
        <taxon>Eukaryota</taxon>
        <taxon>Metazoa</taxon>
        <taxon>Cnidaria</taxon>
        <taxon>Anthozoa</taxon>
        <taxon>Octocorallia</taxon>
        <taxon>Malacalcyonacea</taxon>
        <taxon>Plexauridae</taxon>
        <taxon>Paramuricea</taxon>
    </lineage>
</organism>
<accession>A0A7D9EMY2</accession>
<reference evidence="1" key="1">
    <citation type="submission" date="2020-04" db="EMBL/GenBank/DDBJ databases">
        <authorList>
            <person name="Alioto T."/>
            <person name="Alioto T."/>
            <person name="Gomez Garrido J."/>
        </authorList>
    </citation>
    <scope>NUCLEOTIDE SEQUENCE</scope>
    <source>
        <strain evidence="1">A484AB</strain>
    </source>
</reference>
<name>A0A7D9EMY2_PARCT</name>
<dbReference type="OrthoDB" id="10221010at2759"/>
<evidence type="ECO:0000313" key="2">
    <source>
        <dbReference type="Proteomes" id="UP001152795"/>
    </source>
</evidence>
<dbReference type="Proteomes" id="UP001152795">
    <property type="component" value="Unassembled WGS sequence"/>
</dbReference>
<evidence type="ECO:0000313" key="1">
    <source>
        <dbReference type="EMBL" id="CAB4011731.1"/>
    </source>
</evidence>
<comment type="caution">
    <text evidence="1">The sequence shown here is derived from an EMBL/GenBank/DDBJ whole genome shotgun (WGS) entry which is preliminary data.</text>
</comment>
<dbReference type="AlphaFoldDB" id="A0A7D9EMY2"/>
<protein>
    <submittedName>
        <fullName evidence="1">Uncharacterized protein</fullName>
    </submittedName>
</protein>
<dbReference type="EMBL" id="CACRXK020007249">
    <property type="protein sequence ID" value="CAB4011731.1"/>
    <property type="molecule type" value="Genomic_DNA"/>
</dbReference>
<proteinExistence type="predicted"/>
<sequence>MTSVVVGRLFNAVAFAGAGYLFSKLNHSGYEAEMKRHNKALEKLAKAKEKWYESQVEEKNRIAVLRQELADAKSDMETTNRALDSLQKAQEELTLDKEPTIHDYYKPSSEMEEYQQITIGILGLGSGFVITKLL</sequence>
<keyword evidence="2" id="KW-1185">Reference proteome</keyword>